<evidence type="ECO:0000256" key="1">
    <source>
        <dbReference type="SAM" id="MobiDB-lite"/>
    </source>
</evidence>
<dbReference type="FunCoup" id="Q2LPR5">
    <property type="interactions" value="54"/>
</dbReference>
<keyword evidence="4" id="KW-0328">Glycosyltransferase</keyword>
<protein>
    <submittedName>
        <fullName evidence="4">Glycosyltransferase</fullName>
        <ecNumber evidence="4">2.4.1.-</ecNumber>
    </submittedName>
</protein>
<feature type="domain" description="Glycosyltransferase subfamily 4-like N-terminal" evidence="3">
    <location>
        <begin position="22"/>
        <end position="199"/>
    </location>
</feature>
<sequence>MRILEIGMFYEPDLGPGAPLCTMLSRELASLGHQVTALAAVPHYPTGQVQRAFRGRWLRTTVEDGVEVVRVGLPSVNRADLVQRFTQFFCYQVGAALSGLTKRYDVVLAANPFLMVWLPFALLGALKHKPIVYIVQDLYPDVGIKLGVFKNRFVISAATALERYCLVNSDVVHIISDSFRPSLRALGVSDDKMALVYNWVDTDLVRPLPRNNAFAQEHDLGGRFVILYAGNIGFSQDLDKVLDAAQALADQDEILFLFIGDGVGREPLIADAKKRRLTNVKFLHYQPRERLPEVLACADVSLVILREGIGTASVPSKALSILASGRPMVASVDEGSDLWNLVKEAEAGLCIPPGSSNDLVQAILTLKQDKDLRERLGNNGRTWAEKHHSPRVAARRFESLLRQAIACKTRDGICPAKASTERSSLISGSQNEIDGLNRGGKDGT</sequence>
<proteinExistence type="predicted"/>
<dbReference type="Gene3D" id="3.40.50.2000">
    <property type="entry name" value="Glycogen Phosphorylase B"/>
    <property type="match status" value="2"/>
</dbReference>
<gene>
    <name evidence="4" type="ORF">SYN_01144</name>
</gene>
<dbReference type="InterPro" id="IPR001296">
    <property type="entry name" value="Glyco_trans_1"/>
</dbReference>
<feature type="domain" description="Glycosyl transferase family 1" evidence="2">
    <location>
        <begin position="220"/>
        <end position="383"/>
    </location>
</feature>
<reference evidence="4 5" key="1">
    <citation type="journal article" date="2007" name="Proc. Natl. Acad. Sci. U.S.A.">
        <title>The genome of Syntrophus aciditrophicus: life at the thermodynamic limit of microbial growth.</title>
        <authorList>
            <person name="McInerney M.J."/>
            <person name="Rohlin L."/>
            <person name="Mouttaki H."/>
            <person name="Kim U."/>
            <person name="Krupp R.S."/>
            <person name="Rios-Hernandez L."/>
            <person name="Sieber J."/>
            <person name="Struchtemeyer C.G."/>
            <person name="Bhattacharyya A."/>
            <person name="Campbell J.W."/>
            <person name="Gunsalus R.P."/>
        </authorList>
    </citation>
    <scope>NUCLEOTIDE SEQUENCE [LARGE SCALE GENOMIC DNA]</scope>
    <source>
        <strain evidence="4 5">SB</strain>
    </source>
</reference>
<dbReference type="SUPFAM" id="SSF53756">
    <property type="entry name" value="UDP-Glycosyltransferase/glycogen phosphorylase"/>
    <property type="match status" value="1"/>
</dbReference>
<dbReference type="STRING" id="56780.SYN_01144"/>
<dbReference type="Pfam" id="PF13579">
    <property type="entry name" value="Glyco_trans_4_4"/>
    <property type="match status" value="1"/>
</dbReference>
<keyword evidence="5" id="KW-1185">Reference proteome</keyword>
<dbReference type="EMBL" id="CP000252">
    <property type="protein sequence ID" value="ABC76262.1"/>
    <property type="molecule type" value="Genomic_DNA"/>
</dbReference>
<dbReference type="InterPro" id="IPR028098">
    <property type="entry name" value="Glyco_trans_4-like_N"/>
</dbReference>
<dbReference type="KEGG" id="sat:SYN_01144"/>
<dbReference type="RefSeq" id="WP_011416296.1">
    <property type="nucleotide sequence ID" value="NC_007759.1"/>
</dbReference>
<dbReference type="Pfam" id="PF00534">
    <property type="entry name" value="Glycos_transf_1"/>
    <property type="match status" value="1"/>
</dbReference>
<dbReference type="PANTHER" id="PTHR45947:SF3">
    <property type="entry name" value="SULFOQUINOVOSYL TRANSFERASE SQD2"/>
    <property type="match status" value="1"/>
</dbReference>
<feature type="compositionally biased region" description="Polar residues" evidence="1">
    <location>
        <begin position="421"/>
        <end position="432"/>
    </location>
</feature>
<dbReference type="CDD" id="cd03794">
    <property type="entry name" value="GT4_WbuB-like"/>
    <property type="match status" value="1"/>
</dbReference>
<dbReference type="InterPro" id="IPR050194">
    <property type="entry name" value="Glycosyltransferase_grp1"/>
</dbReference>
<dbReference type="GO" id="GO:0016758">
    <property type="term" value="F:hexosyltransferase activity"/>
    <property type="evidence" value="ECO:0007669"/>
    <property type="project" value="TreeGrafter"/>
</dbReference>
<dbReference type="InParanoid" id="Q2LPR5"/>
<keyword evidence="4" id="KW-0808">Transferase</keyword>
<dbReference type="OrthoDB" id="7366221at2"/>
<dbReference type="CAZy" id="GT4">
    <property type="family name" value="Glycosyltransferase Family 4"/>
</dbReference>
<feature type="region of interest" description="Disordered" evidence="1">
    <location>
        <begin position="418"/>
        <end position="444"/>
    </location>
</feature>
<dbReference type="EC" id="2.4.1.-" evidence="4"/>
<dbReference type="eggNOG" id="COG0438">
    <property type="taxonomic scope" value="Bacteria"/>
</dbReference>
<evidence type="ECO:0000313" key="5">
    <source>
        <dbReference type="Proteomes" id="UP000001933"/>
    </source>
</evidence>
<dbReference type="HOGENOM" id="CLU_009583_11_5_7"/>
<evidence type="ECO:0000313" key="4">
    <source>
        <dbReference type="EMBL" id="ABC76262.1"/>
    </source>
</evidence>
<dbReference type="AlphaFoldDB" id="Q2LPR5"/>
<evidence type="ECO:0000259" key="2">
    <source>
        <dbReference type="Pfam" id="PF00534"/>
    </source>
</evidence>
<dbReference type="Proteomes" id="UP000001933">
    <property type="component" value="Chromosome"/>
</dbReference>
<dbReference type="PANTHER" id="PTHR45947">
    <property type="entry name" value="SULFOQUINOVOSYL TRANSFERASE SQD2"/>
    <property type="match status" value="1"/>
</dbReference>
<organism evidence="4 5">
    <name type="scientific">Syntrophus aciditrophicus (strain SB)</name>
    <dbReference type="NCBI Taxonomy" id="56780"/>
    <lineage>
        <taxon>Bacteria</taxon>
        <taxon>Pseudomonadati</taxon>
        <taxon>Thermodesulfobacteriota</taxon>
        <taxon>Syntrophia</taxon>
        <taxon>Syntrophales</taxon>
        <taxon>Syntrophaceae</taxon>
        <taxon>Syntrophus</taxon>
    </lineage>
</organism>
<accession>Q2LPR5</accession>
<name>Q2LPR5_SYNAS</name>
<evidence type="ECO:0000259" key="3">
    <source>
        <dbReference type="Pfam" id="PF13579"/>
    </source>
</evidence>